<keyword evidence="3" id="KW-1003">Cell membrane</keyword>
<comment type="caution">
    <text evidence="10">The sequence shown here is derived from an EMBL/GenBank/DDBJ whole genome shotgun (WGS) entry which is preliminary data.</text>
</comment>
<evidence type="ECO:0000313" key="11">
    <source>
        <dbReference type="Proteomes" id="UP001528823"/>
    </source>
</evidence>
<comment type="subcellular location">
    <subcellularLocation>
        <location evidence="1">Cell membrane</location>
        <topology evidence="1">Single-pass membrane protein</topology>
    </subcellularLocation>
</comment>
<dbReference type="Pfam" id="PF13677">
    <property type="entry name" value="MotB_plug"/>
    <property type="match status" value="1"/>
</dbReference>
<dbReference type="PANTHER" id="PTHR30329">
    <property type="entry name" value="STATOR ELEMENT OF FLAGELLAR MOTOR COMPLEX"/>
    <property type="match status" value="1"/>
</dbReference>
<dbReference type="PANTHER" id="PTHR30329:SF21">
    <property type="entry name" value="LIPOPROTEIN YIAD-RELATED"/>
    <property type="match status" value="1"/>
</dbReference>
<dbReference type="CDD" id="cd07185">
    <property type="entry name" value="OmpA_C-like"/>
    <property type="match status" value="1"/>
</dbReference>
<feature type="transmembrane region" description="Helical" evidence="8">
    <location>
        <begin position="20"/>
        <end position="41"/>
    </location>
</feature>
<keyword evidence="10" id="KW-0282">Flagellum</keyword>
<dbReference type="RefSeq" id="WP_274690570.1">
    <property type="nucleotide sequence ID" value="NZ_JAPMOU010000031.1"/>
</dbReference>
<keyword evidence="6 7" id="KW-0472">Membrane</keyword>
<dbReference type="Pfam" id="PF00691">
    <property type="entry name" value="OmpA"/>
    <property type="match status" value="1"/>
</dbReference>
<dbReference type="Gene3D" id="3.30.1330.60">
    <property type="entry name" value="OmpA-like domain"/>
    <property type="match status" value="1"/>
</dbReference>
<sequence>MSELDLSLDSQDDSESKTAFYISFSDLMVMLGVFFVMLLSISQVDVGSFEKVKTSVTGNTAGTLVELSNNLAKIVEDDPDVSGVSVRMAKDGIRLVLDTKALFQTGSANLKPQALDSLEPILLSILATKYTIDVEGHTDDAPLHRYYRMNNEYLLETNWSLSGRRASSVIHFLLQFGFTEKRLRLVGYASTRPINSFNGKKGAALEAARANNRRVSLLVK</sequence>
<gene>
    <name evidence="10" type="ORF">ORQ98_19970</name>
</gene>
<evidence type="ECO:0000256" key="1">
    <source>
        <dbReference type="ARBA" id="ARBA00004162"/>
    </source>
</evidence>
<evidence type="ECO:0000256" key="6">
    <source>
        <dbReference type="ARBA" id="ARBA00023136"/>
    </source>
</evidence>
<dbReference type="EMBL" id="JAPMOU010000031">
    <property type="protein sequence ID" value="MDE1464240.1"/>
    <property type="molecule type" value="Genomic_DNA"/>
</dbReference>
<dbReference type="InterPro" id="IPR025713">
    <property type="entry name" value="MotB-like_N_dom"/>
</dbReference>
<dbReference type="InterPro" id="IPR050330">
    <property type="entry name" value="Bact_OuterMem_StrucFunc"/>
</dbReference>
<accession>A0ABT5UCZ0</accession>
<keyword evidence="4 8" id="KW-0812">Transmembrane</keyword>
<keyword evidence="5 8" id="KW-1133">Transmembrane helix</keyword>
<dbReference type="InterPro" id="IPR036737">
    <property type="entry name" value="OmpA-like_sf"/>
</dbReference>
<feature type="domain" description="OmpA-like" evidence="9">
    <location>
        <begin position="90"/>
        <end position="220"/>
    </location>
</feature>
<evidence type="ECO:0000256" key="3">
    <source>
        <dbReference type="ARBA" id="ARBA00022475"/>
    </source>
</evidence>
<proteinExistence type="inferred from homology"/>
<evidence type="ECO:0000256" key="8">
    <source>
        <dbReference type="SAM" id="Phobius"/>
    </source>
</evidence>
<dbReference type="InterPro" id="IPR006665">
    <property type="entry name" value="OmpA-like"/>
</dbReference>
<evidence type="ECO:0000256" key="4">
    <source>
        <dbReference type="ARBA" id="ARBA00022692"/>
    </source>
</evidence>
<evidence type="ECO:0000256" key="5">
    <source>
        <dbReference type="ARBA" id="ARBA00022989"/>
    </source>
</evidence>
<evidence type="ECO:0000256" key="7">
    <source>
        <dbReference type="PROSITE-ProRule" id="PRU00473"/>
    </source>
</evidence>
<comment type="similarity">
    <text evidence="2">Belongs to the MotB family.</text>
</comment>
<reference evidence="10 11" key="1">
    <citation type="submission" date="2022-11" db="EMBL/GenBank/DDBJ databases">
        <title>Spartinivicinus poritis sp. nov., isolated from scleractinian coral Porites lutea.</title>
        <authorList>
            <person name="Zhang G."/>
            <person name="Cai L."/>
            <person name="Wei Q."/>
        </authorList>
    </citation>
    <scope>NUCLEOTIDE SEQUENCE [LARGE SCALE GENOMIC DNA]</scope>
    <source>
        <strain evidence="10 11">A2-2</strain>
    </source>
</reference>
<keyword evidence="10" id="KW-0966">Cell projection</keyword>
<dbReference type="PROSITE" id="PS51123">
    <property type="entry name" value="OMPA_2"/>
    <property type="match status" value="1"/>
</dbReference>
<keyword evidence="10" id="KW-0969">Cilium</keyword>
<evidence type="ECO:0000313" key="10">
    <source>
        <dbReference type="EMBL" id="MDE1464240.1"/>
    </source>
</evidence>
<name>A0ABT5UCZ0_9GAMM</name>
<dbReference type="Proteomes" id="UP001528823">
    <property type="component" value="Unassembled WGS sequence"/>
</dbReference>
<organism evidence="10 11">
    <name type="scientific">Spartinivicinus poritis</name>
    <dbReference type="NCBI Taxonomy" id="2994640"/>
    <lineage>
        <taxon>Bacteria</taxon>
        <taxon>Pseudomonadati</taxon>
        <taxon>Pseudomonadota</taxon>
        <taxon>Gammaproteobacteria</taxon>
        <taxon>Oceanospirillales</taxon>
        <taxon>Zooshikellaceae</taxon>
        <taxon>Spartinivicinus</taxon>
    </lineage>
</organism>
<keyword evidence="11" id="KW-1185">Reference proteome</keyword>
<protein>
    <submittedName>
        <fullName evidence="10">Flagellar motor protein MotB</fullName>
    </submittedName>
</protein>
<evidence type="ECO:0000259" key="9">
    <source>
        <dbReference type="PROSITE" id="PS51123"/>
    </source>
</evidence>
<evidence type="ECO:0000256" key="2">
    <source>
        <dbReference type="ARBA" id="ARBA00008914"/>
    </source>
</evidence>
<dbReference type="SUPFAM" id="SSF103088">
    <property type="entry name" value="OmpA-like"/>
    <property type="match status" value="1"/>
</dbReference>